<accession>A0A934RKR2</accession>
<reference evidence="3" key="1">
    <citation type="submission" date="2021-01" db="EMBL/GenBank/DDBJ databases">
        <title>Modified the classification status of verrucomicrobia.</title>
        <authorList>
            <person name="Feng X."/>
        </authorList>
    </citation>
    <scope>NUCLEOTIDE SEQUENCE</scope>
    <source>
        <strain evidence="3">KCTC 12986</strain>
    </source>
</reference>
<feature type="domain" description="Glycosyl transferase family 1" evidence="2">
    <location>
        <begin position="305"/>
        <end position="389"/>
    </location>
</feature>
<sequence length="412" mass="47295">MKLGFVSTRFAGTDGVSLEALKWAEVLEKMGHEVFWFSGLSDRPAEASLCVPEAFFGHPENQWLARRIWGSTQRDPVVTERIQALAGYLKEMLRRFVDRFQIDVLVPENALTIPVHLPLGVAITEFLAETNMKAVAHHHDFYWERDRFAVNAVPDFLDMSFPPRLPNLRHGVINRQAGEQLARRKGVSSWLVPNVFDFAKEPPGVDDYSADIRSELGVSEEDLLILQPTRIVPRKGIEMAIQLVARLEDPRCKLVISHQAGDEGFEYAHMLERMAQDEGVPLLMVGDRIGEQRQRDKQGRKIYTLWDLYPHADLVTYPSIYEGFGNALIETFYFRKPMVVNRYSIFVQDIEPKGFETVSMNGYVTQSVVEKTRKLLRDQDLRDEMVNTNYDLAQKHYSYPVLQQSLAALFDF</sequence>
<dbReference type="AlphaFoldDB" id="A0A934RKR2"/>
<organism evidence="3 4">
    <name type="scientific">Roseibacillus ishigakijimensis</name>
    <dbReference type="NCBI Taxonomy" id="454146"/>
    <lineage>
        <taxon>Bacteria</taxon>
        <taxon>Pseudomonadati</taxon>
        <taxon>Verrucomicrobiota</taxon>
        <taxon>Verrucomicrobiia</taxon>
        <taxon>Verrucomicrobiales</taxon>
        <taxon>Verrucomicrobiaceae</taxon>
        <taxon>Roseibacillus</taxon>
    </lineage>
</organism>
<dbReference type="Proteomes" id="UP000604083">
    <property type="component" value="Unassembled WGS sequence"/>
</dbReference>
<keyword evidence="1" id="KW-0808">Transferase</keyword>
<name>A0A934RKR2_9BACT</name>
<dbReference type="PANTHER" id="PTHR46401">
    <property type="entry name" value="GLYCOSYLTRANSFERASE WBBK-RELATED"/>
    <property type="match status" value="1"/>
</dbReference>
<keyword evidence="4" id="KW-1185">Reference proteome</keyword>
<dbReference type="SUPFAM" id="SSF53756">
    <property type="entry name" value="UDP-Glycosyltransferase/glycogen phosphorylase"/>
    <property type="match status" value="1"/>
</dbReference>
<dbReference type="Pfam" id="PF00534">
    <property type="entry name" value="Glycos_transf_1"/>
    <property type="match status" value="1"/>
</dbReference>
<dbReference type="RefSeq" id="WP_200390077.1">
    <property type="nucleotide sequence ID" value="NZ_JAENIO010000002.1"/>
</dbReference>
<evidence type="ECO:0000313" key="4">
    <source>
        <dbReference type="Proteomes" id="UP000604083"/>
    </source>
</evidence>
<gene>
    <name evidence="3" type="ORF">JIN78_01105</name>
</gene>
<dbReference type="InterPro" id="IPR001296">
    <property type="entry name" value="Glyco_trans_1"/>
</dbReference>
<evidence type="ECO:0000259" key="2">
    <source>
        <dbReference type="Pfam" id="PF00534"/>
    </source>
</evidence>
<dbReference type="Gene3D" id="3.40.50.2000">
    <property type="entry name" value="Glycogen Phosphorylase B"/>
    <property type="match status" value="1"/>
</dbReference>
<dbReference type="EMBL" id="JAENIO010000002">
    <property type="protein sequence ID" value="MBK1832643.1"/>
    <property type="molecule type" value="Genomic_DNA"/>
</dbReference>
<dbReference type="CDD" id="cd03801">
    <property type="entry name" value="GT4_PimA-like"/>
    <property type="match status" value="1"/>
</dbReference>
<proteinExistence type="predicted"/>
<evidence type="ECO:0000256" key="1">
    <source>
        <dbReference type="ARBA" id="ARBA00022679"/>
    </source>
</evidence>
<dbReference type="PANTHER" id="PTHR46401:SF2">
    <property type="entry name" value="GLYCOSYLTRANSFERASE WBBK-RELATED"/>
    <property type="match status" value="1"/>
</dbReference>
<protein>
    <submittedName>
        <fullName evidence="3">Glycosyltransferase family 4 protein</fullName>
    </submittedName>
</protein>
<evidence type="ECO:0000313" key="3">
    <source>
        <dbReference type="EMBL" id="MBK1832643.1"/>
    </source>
</evidence>
<comment type="caution">
    <text evidence="3">The sequence shown here is derived from an EMBL/GenBank/DDBJ whole genome shotgun (WGS) entry which is preliminary data.</text>
</comment>
<dbReference type="GO" id="GO:0009103">
    <property type="term" value="P:lipopolysaccharide biosynthetic process"/>
    <property type="evidence" value="ECO:0007669"/>
    <property type="project" value="TreeGrafter"/>
</dbReference>
<dbReference type="GO" id="GO:0016757">
    <property type="term" value="F:glycosyltransferase activity"/>
    <property type="evidence" value="ECO:0007669"/>
    <property type="project" value="InterPro"/>
</dbReference>